<feature type="transmembrane region" description="Helical" evidence="1">
    <location>
        <begin position="51"/>
        <end position="69"/>
    </location>
</feature>
<organism evidence="2 3">
    <name type="scientific">Lasiodiplodia theobromae</name>
    <dbReference type="NCBI Taxonomy" id="45133"/>
    <lineage>
        <taxon>Eukaryota</taxon>
        <taxon>Fungi</taxon>
        <taxon>Dikarya</taxon>
        <taxon>Ascomycota</taxon>
        <taxon>Pezizomycotina</taxon>
        <taxon>Dothideomycetes</taxon>
        <taxon>Dothideomycetes incertae sedis</taxon>
        <taxon>Botryosphaeriales</taxon>
        <taxon>Botryosphaeriaceae</taxon>
        <taxon>Lasiodiplodia</taxon>
    </lineage>
</organism>
<dbReference type="EMBL" id="MDYX01000040">
    <property type="protein sequence ID" value="KAF9630404.1"/>
    <property type="molecule type" value="Genomic_DNA"/>
</dbReference>
<reference evidence="2" key="1">
    <citation type="submission" date="2016-08" db="EMBL/GenBank/DDBJ databases">
        <authorList>
            <person name="Yan J."/>
        </authorList>
    </citation>
    <scope>NUCLEOTIDE SEQUENCE</scope>
    <source>
        <strain evidence="2">CSS-01s</strain>
    </source>
</reference>
<dbReference type="GO" id="GO:0005794">
    <property type="term" value="C:Golgi apparatus"/>
    <property type="evidence" value="ECO:0007669"/>
    <property type="project" value="TreeGrafter"/>
</dbReference>
<name>A0A8H7IQY8_9PEZI</name>
<feature type="transmembrane region" description="Helical" evidence="1">
    <location>
        <begin position="81"/>
        <end position="100"/>
    </location>
</feature>
<feature type="transmembrane region" description="Helical" evidence="1">
    <location>
        <begin position="12"/>
        <end position="31"/>
    </location>
</feature>
<keyword evidence="1" id="KW-0472">Membrane</keyword>
<proteinExistence type="predicted"/>
<comment type="caution">
    <text evidence="2">The sequence shown here is derived from an EMBL/GenBank/DDBJ whole genome shotgun (WGS) entry which is preliminary data.</text>
</comment>
<feature type="transmembrane region" description="Helical" evidence="1">
    <location>
        <begin position="210"/>
        <end position="231"/>
    </location>
</feature>
<reference evidence="2" key="2">
    <citation type="journal article" date="2018" name="DNA Res.">
        <title>Comparative genome and transcriptome analyses reveal adaptations to opportunistic infections in woody plant degrading pathogens of Botryosphaeriaceae.</title>
        <authorList>
            <person name="Yan J.Y."/>
            <person name="Zhao W.S."/>
            <person name="Chen Z."/>
            <person name="Xing Q.K."/>
            <person name="Zhang W."/>
            <person name="Chethana K.W.T."/>
            <person name="Xue M.F."/>
            <person name="Xu J.P."/>
            <person name="Phillips A.J.L."/>
            <person name="Wang Y."/>
            <person name="Liu J.H."/>
            <person name="Liu M."/>
            <person name="Zhou Y."/>
            <person name="Jayawardena R.S."/>
            <person name="Manawasinghe I.S."/>
            <person name="Huang J.B."/>
            <person name="Qiao G.H."/>
            <person name="Fu C.Y."/>
            <person name="Guo F.F."/>
            <person name="Dissanayake A.J."/>
            <person name="Peng Y.L."/>
            <person name="Hyde K.D."/>
            <person name="Li X.H."/>
        </authorList>
    </citation>
    <scope>NUCLEOTIDE SEQUENCE</scope>
    <source>
        <strain evidence="2">CSS-01s</strain>
    </source>
</reference>
<dbReference type="AlphaFoldDB" id="A0A8H7IQY8"/>
<accession>A0A8H7IQY8</accession>
<dbReference type="PANTHER" id="PTHR34391">
    <property type="entry name" value="UPF0658 GOLGI APPARATUS MEMBRANE PROTEIN C1952.10C-RELATED"/>
    <property type="match status" value="1"/>
</dbReference>
<keyword evidence="1" id="KW-1133">Transmembrane helix</keyword>
<evidence type="ECO:0000256" key="1">
    <source>
        <dbReference type="SAM" id="Phobius"/>
    </source>
</evidence>
<feature type="transmembrane region" description="Helical" evidence="1">
    <location>
        <begin position="273"/>
        <end position="292"/>
    </location>
</feature>
<feature type="transmembrane region" description="Helical" evidence="1">
    <location>
        <begin position="179"/>
        <end position="198"/>
    </location>
</feature>
<evidence type="ECO:0000313" key="3">
    <source>
        <dbReference type="Proteomes" id="UP000627934"/>
    </source>
</evidence>
<sequence>MYRPRTKWEWAFLSVVVLQAMAVTSLQGLLLNDYRKRIEPIISDAQSGSPIPVTVGLVAFDCFGQIAFAIDGLRSKNNIQLFTVCVCNSCIFLVAFLQYMQIHETVLTASLQLSEPAESAERIWQSTKPILLATLVSIGACSAALPFVTFYLHQEFAWAIYKHISADLDVRRRHLQYQLYLVSAKLCVCATASFLFIYAFVELRPTQPEFAITMLLVPVAVCKPLLAVYCIKREAAAGTAAVIILYVAEALYLLSRMAAIIGKSGQSAADDAIVLFAAAALFCAIATLAAAVRCRWNFGRGLKPLLLAHGREPGSELEFSQSELRLVRRFSMD</sequence>
<gene>
    <name evidence="2" type="ORF">BFW01_g966</name>
</gene>
<protein>
    <submittedName>
        <fullName evidence="2">Uncharacterized protein</fullName>
    </submittedName>
</protein>
<keyword evidence="1" id="KW-0812">Transmembrane</keyword>
<dbReference type="InterPro" id="IPR040410">
    <property type="entry name" value="UPF0658_Golgi"/>
</dbReference>
<evidence type="ECO:0000313" key="2">
    <source>
        <dbReference type="EMBL" id="KAF9630404.1"/>
    </source>
</evidence>
<dbReference type="PANTHER" id="PTHR34391:SF1">
    <property type="entry name" value="UPF0658 GOLGI APPARATUS MEMBRANE PROTEIN C1952.10C-RELATED"/>
    <property type="match status" value="1"/>
</dbReference>
<dbReference type="Proteomes" id="UP000627934">
    <property type="component" value="Unassembled WGS sequence"/>
</dbReference>
<feature type="transmembrane region" description="Helical" evidence="1">
    <location>
        <begin position="243"/>
        <end position="261"/>
    </location>
</feature>
<feature type="transmembrane region" description="Helical" evidence="1">
    <location>
        <begin position="130"/>
        <end position="152"/>
    </location>
</feature>